<reference evidence="1 2" key="1">
    <citation type="journal article" date="2014" name="Genome Announc.">
        <title>Draft genome sequences of eight enterohepatic helicobacter species isolated from both laboratory and wild rodents.</title>
        <authorList>
            <person name="Sheh A."/>
            <person name="Shen Z."/>
            <person name="Fox J.G."/>
        </authorList>
    </citation>
    <scope>NUCLEOTIDE SEQUENCE [LARGE SCALE GENOMIC DNA]</scope>
    <source>
        <strain evidence="1 2">ATCC 49320</strain>
    </source>
</reference>
<comment type="caution">
    <text evidence="1">The sequence shown here is derived from an EMBL/GenBank/DDBJ whole genome shotgun (WGS) entry which is preliminary data.</text>
</comment>
<evidence type="ECO:0000313" key="2">
    <source>
        <dbReference type="Proteomes" id="UP000029857"/>
    </source>
</evidence>
<name>A0A4U8UA79_9HELI</name>
<protein>
    <recommendedName>
        <fullName evidence="3">MORN repeat variant</fullName>
    </recommendedName>
</protein>
<dbReference type="Gene3D" id="3.90.930.1">
    <property type="match status" value="1"/>
</dbReference>
<dbReference type="Proteomes" id="UP000029857">
    <property type="component" value="Unassembled WGS sequence"/>
</dbReference>
<dbReference type="AlphaFoldDB" id="A0A4U8UA79"/>
<evidence type="ECO:0000313" key="1">
    <source>
        <dbReference type="EMBL" id="TLE10496.1"/>
    </source>
</evidence>
<organism evidence="1 2">
    <name type="scientific">Helicobacter bilis</name>
    <dbReference type="NCBI Taxonomy" id="37372"/>
    <lineage>
        <taxon>Bacteria</taxon>
        <taxon>Pseudomonadati</taxon>
        <taxon>Campylobacterota</taxon>
        <taxon>Epsilonproteobacteria</taxon>
        <taxon>Campylobacterales</taxon>
        <taxon>Helicobacteraceae</taxon>
        <taxon>Helicobacter</taxon>
    </lineage>
</organism>
<gene>
    <name evidence="1" type="ORF">LS79_005595</name>
</gene>
<proteinExistence type="predicted"/>
<dbReference type="Pfam" id="PF07661">
    <property type="entry name" value="MORN_2"/>
    <property type="match status" value="3"/>
</dbReference>
<evidence type="ECO:0008006" key="3">
    <source>
        <dbReference type="Google" id="ProtNLM"/>
    </source>
</evidence>
<dbReference type="InterPro" id="IPR011652">
    <property type="entry name" value="MORN_2"/>
</dbReference>
<dbReference type="RefSeq" id="WP_104686116.1">
    <property type="nucleotide sequence ID" value="NZ_FZMS01000027.1"/>
</dbReference>
<accession>A0A4U8UA79</accession>
<dbReference type="SUPFAM" id="SSF82185">
    <property type="entry name" value="Histone H3 K4-specific methyltransferase SET7/9 N-terminal domain"/>
    <property type="match status" value="1"/>
</dbReference>
<sequence length="91" mass="10563">MAEIYVEKAYYENGNLKMEIPFKNNKKQGMSKGYYESGKLQYEMPYKKDMLQGIAKGYYENGNLNTQANKRSKKPYSSLFNAKYSNSSIKS</sequence>
<dbReference type="EMBL" id="JRPJ02000016">
    <property type="protein sequence ID" value="TLE10496.1"/>
    <property type="molecule type" value="Genomic_DNA"/>
</dbReference>